<dbReference type="InParanoid" id="A0A5C3NN80"/>
<feature type="compositionally biased region" description="Basic and acidic residues" evidence="1">
    <location>
        <begin position="1"/>
        <end position="31"/>
    </location>
</feature>
<name>A0A5C3NN80_9APHY</name>
<feature type="compositionally biased region" description="Basic and acidic residues" evidence="1">
    <location>
        <begin position="63"/>
        <end position="72"/>
    </location>
</feature>
<gene>
    <name evidence="2" type="ORF">K466DRAFT_570672</name>
</gene>
<keyword evidence="3" id="KW-1185">Reference proteome</keyword>
<sequence length="165" mass="17915">MHRASVDTKSDQDGVRELDDGAESSDDRWDRLQPTSEAAEGGRMGGGGSGMAVDMKKTRRDNRRSCLDRRPESPVPPSAVLHYSFVHLHLPLSRLKWRPPTADTVQWWTGKHGFLQIAGALQKCSSRASRPASAQIFEVACPSASNGTLPGSALLHDALRGRGNS</sequence>
<proteinExistence type="predicted"/>
<feature type="region of interest" description="Disordered" evidence="1">
    <location>
        <begin position="1"/>
        <end position="75"/>
    </location>
</feature>
<reference evidence="2 3" key="1">
    <citation type="journal article" date="2019" name="Nat. Ecol. Evol.">
        <title>Megaphylogeny resolves global patterns of mushroom evolution.</title>
        <authorList>
            <person name="Varga T."/>
            <person name="Krizsan K."/>
            <person name="Foldi C."/>
            <person name="Dima B."/>
            <person name="Sanchez-Garcia M."/>
            <person name="Sanchez-Ramirez S."/>
            <person name="Szollosi G.J."/>
            <person name="Szarkandi J.G."/>
            <person name="Papp V."/>
            <person name="Albert L."/>
            <person name="Andreopoulos W."/>
            <person name="Angelini C."/>
            <person name="Antonin V."/>
            <person name="Barry K.W."/>
            <person name="Bougher N.L."/>
            <person name="Buchanan P."/>
            <person name="Buyck B."/>
            <person name="Bense V."/>
            <person name="Catcheside P."/>
            <person name="Chovatia M."/>
            <person name="Cooper J."/>
            <person name="Damon W."/>
            <person name="Desjardin D."/>
            <person name="Finy P."/>
            <person name="Geml J."/>
            <person name="Haridas S."/>
            <person name="Hughes K."/>
            <person name="Justo A."/>
            <person name="Karasinski D."/>
            <person name="Kautmanova I."/>
            <person name="Kiss B."/>
            <person name="Kocsube S."/>
            <person name="Kotiranta H."/>
            <person name="LaButti K.M."/>
            <person name="Lechner B.E."/>
            <person name="Liimatainen K."/>
            <person name="Lipzen A."/>
            <person name="Lukacs Z."/>
            <person name="Mihaltcheva S."/>
            <person name="Morgado L.N."/>
            <person name="Niskanen T."/>
            <person name="Noordeloos M.E."/>
            <person name="Ohm R.A."/>
            <person name="Ortiz-Santana B."/>
            <person name="Ovrebo C."/>
            <person name="Racz N."/>
            <person name="Riley R."/>
            <person name="Savchenko A."/>
            <person name="Shiryaev A."/>
            <person name="Soop K."/>
            <person name="Spirin V."/>
            <person name="Szebenyi C."/>
            <person name="Tomsovsky M."/>
            <person name="Tulloss R.E."/>
            <person name="Uehling J."/>
            <person name="Grigoriev I.V."/>
            <person name="Vagvolgyi C."/>
            <person name="Papp T."/>
            <person name="Martin F.M."/>
            <person name="Miettinen O."/>
            <person name="Hibbett D.S."/>
            <person name="Nagy L.G."/>
        </authorList>
    </citation>
    <scope>NUCLEOTIDE SEQUENCE [LARGE SCALE GENOMIC DNA]</scope>
    <source>
        <strain evidence="2 3">HHB13444</strain>
    </source>
</reference>
<evidence type="ECO:0000256" key="1">
    <source>
        <dbReference type="SAM" id="MobiDB-lite"/>
    </source>
</evidence>
<dbReference type="AlphaFoldDB" id="A0A5C3NN80"/>
<organism evidence="2 3">
    <name type="scientific">Polyporus arcularius HHB13444</name>
    <dbReference type="NCBI Taxonomy" id="1314778"/>
    <lineage>
        <taxon>Eukaryota</taxon>
        <taxon>Fungi</taxon>
        <taxon>Dikarya</taxon>
        <taxon>Basidiomycota</taxon>
        <taxon>Agaricomycotina</taxon>
        <taxon>Agaricomycetes</taxon>
        <taxon>Polyporales</taxon>
        <taxon>Polyporaceae</taxon>
        <taxon>Polyporus</taxon>
    </lineage>
</organism>
<evidence type="ECO:0000313" key="2">
    <source>
        <dbReference type="EMBL" id="TFK78695.1"/>
    </source>
</evidence>
<protein>
    <submittedName>
        <fullName evidence="2">Uncharacterized protein</fullName>
    </submittedName>
</protein>
<dbReference type="Proteomes" id="UP000308197">
    <property type="component" value="Unassembled WGS sequence"/>
</dbReference>
<feature type="non-terminal residue" evidence="2">
    <location>
        <position position="165"/>
    </location>
</feature>
<dbReference type="EMBL" id="ML212377">
    <property type="protein sequence ID" value="TFK78695.1"/>
    <property type="molecule type" value="Genomic_DNA"/>
</dbReference>
<accession>A0A5C3NN80</accession>
<evidence type="ECO:0000313" key="3">
    <source>
        <dbReference type="Proteomes" id="UP000308197"/>
    </source>
</evidence>